<feature type="region of interest" description="Disordered" evidence="1">
    <location>
        <begin position="66"/>
        <end position="120"/>
    </location>
</feature>
<reference evidence="2" key="1">
    <citation type="submission" date="2021-04" db="EMBL/GenBank/DDBJ databases">
        <authorList>
            <person name="Tunstrom K."/>
        </authorList>
    </citation>
    <scope>NUCLEOTIDE SEQUENCE</scope>
</reference>
<dbReference type="Proteomes" id="UP000691718">
    <property type="component" value="Unassembled WGS sequence"/>
</dbReference>
<feature type="compositionally biased region" description="Basic residues" evidence="1">
    <location>
        <begin position="72"/>
        <end position="83"/>
    </location>
</feature>
<comment type="caution">
    <text evidence="2">The sequence shown here is derived from an EMBL/GenBank/DDBJ whole genome shotgun (WGS) entry which is preliminary data.</text>
</comment>
<sequence>MLSDFVWKPSGTFGNFCRMSSDDFTFLLNKIGPHISKIDTNMRQCIPIQERFAIALRFLATESTATAERASRLHRPNAPRSRKSTPETLSAVRCALNQLQGEPAPPAPVAAPNCHMPEPG</sequence>
<protein>
    <submittedName>
        <fullName evidence="2">(apollo) hypothetical protein</fullName>
    </submittedName>
</protein>
<dbReference type="EMBL" id="CAJQZP010001037">
    <property type="protein sequence ID" value="CAG5011660.1"/>
    <property type="molecule type" value="Genomic_DNA"/>
</dbReference>
<accession>A0A8S3X9P2</accession>
<organism evidence="2 3">
    <name type="scientific">Parnassius apollo</name>
    <name type="common">Apollo butterfly</name>
    <name type="synonym">Papilio apollo</name>
    <dbReference type="NCBI Taxonomy" id="110799"/>
    <lineage>
        <taxon>Eukaryota</taxon>
        <taxon>Metazoa</taxon>
        <taxon>Ecdysozoa</taxon>
        <taxon>Arthropoda</taxon>
        <taxon>Hexapoda</taxon>
        <taxon>Insecta</taxon>
        <taxon>Pterygota</taxon>
        <taxon>Neoptera</taxon>
        <taxon>Endopterygota</taxon>
        <taxon>Lepidoptera</taxon>
        <taxon>Glossata</taxon>
        <taxon>Ditrysia</taxon>
        <taxon>Papilionoidea</taxon>
        <taxon>Papilionidae</taxon>
        <taxon>Parnassiinae</taxon>
        <taxon>Parnassini</taxon>
        <taxon>Parnassius</taxon>
        <taxon>Parnassius</taxon>
    </lineage>
</organism>
<evidence type="ECO:0000313" key="2">
    <source>
        <dbReference type="EMBL" id="CAG5011660.1"/>
    </source>
</evidence>
<evidence type="ECO:0000256" key="1">
    <source>
        <dbReference type="SAM" id="MobiDB-lite"/>
    </source>
</evidence>
<keyword evidence="3" id="KW-1185">Reference proteome</keyword>
<dbReference type="AlphaFoldDB" id="A0A8S3X9P2"/>
<dbReference type="OrthoDB" id="7404655at2759"/>
<name>A0A8S3X9P2_PARAO</name>
<proteinExistence type="predicted"/>
<gene>
    <name evidence="2" type="ORF">PAPOLLO_LOCUS15631</name>
</gene>
<evidence type="ECO:0000313" key="3">
    <source>
        <dbReference type="Proteomes" id="UP000691718"/>
    </source>
</evidence>